<dbReference type="AlphaFoldDB" id="A0A2B7X828"/>
<name>A0A2B7X828_9EURO</name>
<feature type="compositionally biased region" description="Acidic residues" evidence="5">
    <location>
        <begin position="633"/>
        <end position="649"/>
    </location>
</feature>
<dbReference type="CDD" id="cd00118">
    <property type="entry name" value="LysM"/>
    <property type="match status" value="1"/>
</dbReference>
<dbReference type="InterPro" id="IPR036779">
    <property type="entry name" value="LysM_dom_sf"/>
</dbReference>
<comment type="caution">
    <text evidence="4">Lacks conserved residue(s) required for the propagation of feature annotation.</text>
</comment>
<dbReference type="STRING" id="2060905.A0A2B7X828"/>
<evidence type="ECO:0000256" key="3">
    <source>
        <dbReference type="ARBA" id="ARBA00023157"/>
    </source>
</evidence>
<gene>
    <name evidence="9" type="ORF">GX51_03146</name>
</gene>
<sequence>MQSFILLFFGLLSVQQAAAEFNFYAKYEEASVTTTLGVSDQCLSALNQTVDCDAVNVARAASAADDDFWFKDNVTTLCTAECSRALSTWLADVEIQCADDQINNDGRFIEPYTIPLRYIAGYDMACLQDSFNNWCYLESQGWESAGNVKWGSDLCYGDDPPPQCDDQVLMAADATADPDTMSVTNLYSKDLFCSECFMLMWRQRLLSPILSPGKFTEYLVDQFNKINSACSGIERRADGVNEACKFLARHLAYHGVKTDVHRATPSPPVHPGAIGDCGQYYHVVAGDTCGSIASNLGISIYDIKRFNTVLDRACSNLLADHIICVAPIIENGPISTDGNCGVEYATCHSNNRRGPCNLSHPSPEDDSPEDDNDVPTPDVPTPDVPTPDVPTPDDSAPSSTDPADPSTTIPGPDDSTPSSTSPSNTTPSNTTPSDGAQDDSANGAPTSAGPTPPTETGRPGNTTMSISTDGKCSLNVTCTGSGFGDCCSTSGHCGTGYEWCGAGNCLAGACEQDKSGISFDGTCGTRSPDNRTCFGSRYGDCCSFSGYCGTGPEWCGYGNCYSGACDTSLGGVSTDGTCGPKFPGNMTCVGSAYGDCCSIQGFCGSSSRHCGVASCYSGKCEGTSGDDKVIGDPEQDDAGEEDGFKEDKD</sequence>
<proteinExistence type="predicted"/>
<evidence type="ECO:0000313" key="10">
    <source>
        <dbReference type="Proteomes" id="UP000224080"/>
    </source>
</evidence>
<feature type="compositionally biased region" description="Pro residues" evidence="5">
    <location>
        <begin position="377"/>
        <end position="390"/>
    </location>
</feature>
<dbReference type="PANTHER" id="PTHR47849">
    <property type="entry name" value="CHITIN-BINDING LECTIN 1"/>
    <property type="match status" value="1"/>
</dbReference>
<dbReference type="PROSITE" id="PS50941">
    <property type="entry name" value="CHIT_BIND_I_2"/>
    <property type="match status" value="2"/>
</dbReference>
<dbReference type="SUPFAM" id="SSF57016">
    <property type="entry name" value="Plant lectins/antimicrobial peptides"/>
    <property type="match status" value="1"/>
</dbReference>
<feature type="domain" description="Chitin-binding type-1" evidence="7">
    <location>
        <begin position="575"/>
        <end position="622"/>
    </location>
</feature>
<keyword evidence="1 4" id="KW-0147">Chitin-binding</keyword>
<dbReference type="InterPro" id="IPR036861">
    <property type="entry name" value="Endochitinase-like_sf"/>
</dbReference>
<evidence type="ECO:0000256" key="2">
    <source>
        <dbReference type="ARBA" id="ARBA00023026"/>
    </source>
</evidence>
<evidence type="ECO:0000256" key="4">
    <source>
        <dbReference type="PROSITE-ProRule" id="PRU00261"/>
    </source>
</evidence>
<keyword evidence="6" id="KW-0732">Signal</keyword>
<feature type="chain" id="PRO_5012089515" description="LysM domain-containing protein" evidence="6">
    <location>
        <begin position="20"/>
        <end position="649"/>
    </location>
</feature>
<dbReference type="Gene3D" id="3.30.60.10">
    <property type="entry name" value="Endochitinase-like"/>
    <property type="match status" value="1"/>
</dbReference>
<protein>
    <recommendedName>
        <fullName evidence="11">LysM domain-containing protein</fullName>
    </recommendedName>
</protein>
<evidence type="ECO:0000256" key="6">
    <source>
        <dbReference type="SAM" id="SignalP"/>
    </source>
</evidence>
<feature type="region of interest" description="Disordered" evidence="5">
    <location>
        <begin position="351"/>
        <end position="464"/>
    </location>
</feature>
<dbReference type="SMART" id="SM00270">
    <property type="entry name" value="ChtBD1"/>
    <property type="match status" value="3"/>
</dbReference>
<dbReference type="Pfam" id="PF01476">
    <property type="entry name" value="LysM"/>
    <property type="match status" value="1"/>
</dbReference>
<keyword evidence="3 4" id="KW-1015">Disulfide bond</keyword>
<evidence type="ECO:0000259" key="8">
    <source>
        <dbReference type="PROSITE" id="PS51782"/>
    </source>
</evidence>
<feature type="compositionally biased region" description="Low complexity" evidence="5">
    <location>
        <begin position="392"/>
        <end position="463"/>
    </location>
</feature>
<evidence type="ECO:0000256" key="1">
    <source>
        <dbReference type="ARBA" id="ARBA00022669"/>
    </source>
</evidence>
<feature type="signal peptide" evidence="6">
    <location>
        <begin position="1"/>
        <end position="19"/>
    </location>
</feature>
<feature type="region of interest" description="Disordered" evidence="5">
    <location>
        <begin position="621"/>
        <end position="649"/>
    </location>
</feature>
<dbReference type="PROSITE" id="PS51782">
    <property type="entry name" value="LYSM"/>
    <property type="match status" value="1"/>
</dbReference>
<organism evidence="9 10">
    <name type="scientific">Blastomyces parvus</name>
    <dbReference type="NCBI Taxonomy" id="2060905"/>
    <lineage>
        <taxon>Eukaryota</taxon>
        <taxon>Fungi</taxon>
        <taxon>Dikarya</taxon>
        <taxon>Ascomycota</taxon>
        <taxon>Pezizomycotina</taxon>
        <taxon>Eurotiomycetes</taxon>
        <taxon>Eurotiomycetidae</taxon>
        <taxon>Onygenales</taxon>
        <taxon>Ajellomycetaceae</taxon>
        <taxon>Blastomyces</taxon>
    </lineage>
</organism>
<dbReference type="GO" id="GO:0008061">
    <property type="term" value="F:chitin binding"/>
    <property type="evidence" value="ECO:0007669"/>
    <property type="project" value="UniProtKB-UniRule"/>
</dbReference>
<evidence type="ECO:0000259" key="7">
    <source>
        <dbReference type="PROSITE" id="PS50941"/>
    </source>
</evidence>
<evidence type="ECO:0000256" key="5">
    <source>
        <dbReference type="SAM" id="MobiDB-lite"/>
    </source>
</evidence>
<evidence type="ECO:0008006" key="11">
    <source>
        <dbReference type="Google" id="ProtNLM"/>
    </source>
</evidence>
<dbReference type="InterPro" id="IPR018392">
    <property type="entry name" value="LysM"/>
</dbReference>
<accession>A0A2B7X828</accession>
<keyword evidence="2" id="KW-0843">Virulence</keyword>
<feature type="domain" description="Chitin-binding type-1" evidence="7">
    <location>
        <begin position="520"/>
        <end position="567"/>
    </location>
</feature>
<dbReference type="PANTHER" id="PTHR47849:SF8">
    <property type="entry name" value="LECTIN"/>
    <property type="match status" value="1"/>
</dbReference>
<feature type="compositionally biased region" description="Acidic residues" evidence="5">
    <location>
        <begin position="364"/>
        <end position="373"/>
    </location>
</feature>
<dbReference type="SMART" id="SM00257">
    <property type="entry name" value="LysM"/>
    <property type="match status" value="1"/>
</dbReference>
<dbReference type="SUPFAM" id="SSF54106">
    <property type="entry name" value="LysM domain"/>
    <property type="match status" value="1"/>
</dbReference>
<feature type="domain" description="LysM" evidence="8">
    <location>
        <begin position="279"/>
        <end position="325"/>
    </location>
</feature>
<dbReference type="Gene3D" id="3.10.350.10">
    <property type="entry name" value="LysM domain"/>
    <property type="match status" value="1"/>
</dbReference>
<dbReference type="EMBL" id="PDNC01000033">
    <property type="protein sequence ID" value="PGH05049.1"/>
    <property type="molecule type" value="Genomic_DNA"/>
</dbReference>
<feature type="disulfide bond" evidence="4">
    <location>
        <begin position="541"/>
        <end position="555"/>
    </location>
</feature>
<reference evidence="9 10" key="1">
    <citation type="submission" date="2017-10" db="EMBL/GenBank/DDBJ databases">
        <title>Comparative genomics in systemic dimorphic fungi from Ajellomycetaceae.</title>
        <authorList>
            <person name="Munoz J.F."/>
            <person name="Mcewen J.G."/>
            <person name="Clay O.K."/>
            <person name="Cuomo C.A."/>
        </authorList>
    </citation>
    <scope>NUCLEOTIDE SEQUENCE [LARGE SCALE GENOMIC DNA]</scope>
    <source>
        <strain evidence="9 10">UAMH130</strain>
    </source>
</reference>
<evidence type="ECO:0000313" key="9">
    <source>
        <dbReference type="EMBL" id="PGH05049.1"/>
    </source>
</evidence>
<dbReference type="InterPro" id="IPR001002">
    <property type="entry name" value="Chitin-bd_1"/>
</dbReference>
<dbReference type="OrthoDB" id="5985073at2759"/>
<keyword evidence="10" id="KW-1185">Reference proteome</keyword>
<feature type="disulfide bond" evidence="4">
    <location>
        <begin position="596"/>
        <end position="610"/>
    </location>
</feature>
<comment type="caution">
    <text evidence="9">The sequence shown here is derived from an EMBL/GenBank/DDBJ whole genome shotgun (WGS) entry which is preliminary data.</text>
</comment>
<dbReference type="Proteomes" id="UP000224080">
    <property type="component" value="Unassembled WGS sequence"/>
</dbReference>